<evidence type="ECO:0000256" key="8">
    <source>
        <dbReference type="ARBA" id="ARBA00023136"/>
    </source>
</evidence>
<organism evidence="19 20">
    <name type="scientific">Naematelia encephala</name>
    <dbReference type="NCBI Taxonomy" id="71784"/>
    <lineage>
        <taxon>Eukaryota</taxon>
        <taxon>Fungi</taxon>
        <taxon>Dikarya</taxon>
        <taxon>Basidiomycota</taxon>
        <taxon>Agaricomycotina</taxon>
        <taxon>Tremellomycetes</taxon>
        <taxon>Tremellales</taxon>
        <taxon>Naemateliaceae</taxon>
        <taxon>Naematelia</taxon>
    </lineage>
</organism>
<evidence type="ECO:0000256" key="11">
    <source>
        <dbReference type="ARBA" id="ARBA00023316"/>
    </source>
</evidence>
<dbReference type="GO" id="GO:0009986">
    <property type="term" value="C:cell surface"/>
    <property type="evidence" value="ECO:0007669"/>
    <property type="project" value="TreeGrafter"/>
</dbReference>
<keyword evidence="20" id="KW-1185">Reference proteome</keyword>
<feature type="compositionally biased region" description="Low complexity" evidence="16">
    <location>
        <begin position="57"/>
        <end position="87"/>
    </location>
</feature>
<evidence type="ECO:0000256" key="9">
    <source>
        <dbReference type="ARBA" id="ARBA00023180"/>
    </source>
</evidence>
<evidence type="ECO:0000256" key="6">
    <source>
        <dbReference type="ARBA" id="ARBA00022968"/>
    </source>
</evidence>
<dbReference type="OrthoDB" id="62120at2759"/>
<dbReference type="STRING" id="71784.A0A1Y2ATI2"/>
<dbReference type="Proteomes" id="UP000193986">
    <property type="component" value="Unassembled WGS sequence"/>
</dbReference>
<dbReference type="GO" id="GO:0005886">
    <property type="term" value="C:plasma membrane"/>
    <property type="evidence" value="ECO:0007669"/>
    <property type="project" value="UniProtKB-SubCell"/>
</dbReference>
<evidence type="ECO:0000256" key="14">
    <source>
        <dbReference type="ARBA" id="ARBA00038929"/>
    </source>
</evidence>
<evidence type="ECO:0000256" key="3">
    <source>
        <dbReference type="ARBA" id="ARBA00022475"/>
    </source>
</evidence>
<evidence type="ECO:0000256" key="15">
    <source>
        <dbReference type="ARBA" id="ARBA00041260"/>
    </source>
</evidence>
<comment type="subcellular location">
    <subcellularLocation>
        <location evidence="1">Cell membrane</location>
        <topology evidence="1">Single-pass type II membrane protein</topology>
    </subcellularLocation>
</comment>
<evidence type="ECO:0000256" key="17">
    <source>
        <dbReference type="SAM" id="Phobius"/>
    </source>
</evidence>
<evidence type="ECO:0000313" key="20">
    <source>
        <dbReference type="Proteomes" id="UP000193986"/>
    </source>
</evidence>
<evidence type="ECO:0000256" key="12">
    <source>
        <dbReference type="ARBA" id="ARBA00036824"/>
    </source>
</evidence>
<dbReference type="InterPro" id="IPR001547">
    <property type="entry name" value="Glyco_hydro_5"/>
</dbReference>
<comment type="function">
    <text evidence="13">Glucosidase involved in the degradation of cellulosic biomass. Active on lichenan.</text>
</comment>
<feature type="region of interest" description="Disordered" evidence="16">
    <location>
        <begin position="53"/>
        <end position="87"/>
    </location>
</feature>
<evidence type="ECO:0000256" key="7">
    <source>
        <dbReference type="ARBA" id="ARBA00022989"/>
    </source>
</evidence>
<accession>A0A1Y2ATI2</accession>
<keyword evidence="6" id="KW-0735">Signal-anchor</keyword>
<keyword evidence="3" id="KW-1003">Cell membrane</keyword>
<dbReference type="GO" id="GO:0009251">
    <property type="term" value="P:glucan catabolic process"/>
    <property type="evidence" value="ECO:0007669"/>
    <property type="project" value="TreeGrafter"/>
</dbReference>
<comment type="similarity">
    <text evidence="2">Belongs to the glycosyl hydrolase 5 (cellulase A) family.</text>
</comment>
<proteinExistence type="inferred from homology"/>
<dbReference type="EC" id="3.2.1.58" evidence="14"/>
<dbReference type="EMBL" id="MCFC01000056">
    <property type="protein sequence ID" value="ORY25517.1"/>
    <property type="molecule type" value="Genomic_DNA"/>
</dbReference>
<sequence length="688" mass="73244">MQSSKNYGSQRRSCVPTDPKKRRWVFWGIPGAIIIVAAVVVAAVVVVSKNHQNATKSTTSADAGDSGSSASGSASAGSASASTTSSAVTGVDNSTYYGVASSGGDGSTVTTDLNATFVYKNSFGGTWAQDPSNPYNVSGQAQSWSPSLLETWTWGQDIVRGVNLGGWLVTEPFIVPGLYEQYQNTNPSAVDEYTLCMAMGDNLATAMEDHYKTFITEEDFALIASAGLNWVRIPLGYWAIETHDGEPYLAKVSWNYFVKAIGWARKYGIRILLDFHALPGSQNGWNHSGKAGVINWMYGVMGISNAQRQLEQIRSLTEFISQEGIKEVVPMMSLVNEVEVSIVGLEVLQAFYYQAYELIRGISGFGAGNGPIIALHAGFLDIAVWNGFLSGADRIALDQHPYLAFSMSSSINQGLLTSDEHQAKTACSWGGGTNDSQSSFGIIVGGEWSNAINDCGKWLDGVGSTPQYETVLTNTSCTEWEEWMDWSSDTKAGVLSYALSNMDALQNWFFWTWHIGNSTELGYAPSPFWHYRLGWEQGWMPADPRVAGGYCGSVMSVGGDQFSGTFPASATGAVASPTISPDQISNHSVWPPTSLGPSFTSAQIALFPTFTQTGSPLTLAAAAHPTDATAVGAGWVDSADTTGAWTSVAGCSYPDAYNATAVSLVPTAVCTGGAARRAVAGPTPAPRV</sequence>
<dbReference type="GO" id="GO:0004338">
    <property type="term" value="F:glucan exo-1,3-beta-glucosidase activity"/>
    <property type="evidence" value="ECO:0007669"/>
    <property type="project" value="UniProtKB-EC"/>
</dbReference>
<dbReference type="GO" id="GO:0005576">
    <property type="term" value="C:extracellular region"/>
    <property type="evidence" value="ECO:0007669"/>
    <property type="project" value="TreeGrafter"/>
</dbReference>
<dbReference type="FunCoup" id="A0A1Y2ATI2">
    <property type="interactions" value="21"/>
</dbReference>
<reference evidence="19 20" key="1">
    <citation type="submission" date="2016-07" db="EMBL/GenBank/DDBJ databases">
        <title>Pervasive Adenine N6-methylation of Active Genes in Fungi.</title>
        <authorList>
            <consortium name="DOE Joint Genome Institute"/>
            <person name="Mondo S.J."/>
            <person name="Dannebaum R.O."/>
            <person name="Kuo R.C."/>
            <person name="Labutti K."/>
            <person name="Haridas S."/>
            <person name="Kuo A."/>
            <person name="Salamov A."/>
            <person name="Ahrendt S.R."/>
            <person name="Lipzen A."/>
            <person name="Sullivan W."/>
            <person name="Andreopoulos W.B."/>
            <person name="Clum A."/>
            <person name="Lindquist E."/>
            <person name="Daum C."/>
            <person name="Ramamoorthy G.K."/>
            <person name="Gryganskyi A."/>
            <person name="Culley D."/>
            <person name="Magnuson J.K."/>
            <person name="James T.Y."/>
            <person name="O'Malley M.A."/>
            <person name="Stajich J.E."/>
            <person name="Spatafora J.W."/>
            <person name="Visel A."/>
            <person name="Grigoriev I.V."/>
        </authorList>
    </citation>
    <scope>NUCLEOTIDE SEQUENCE [LARGE SCALE GENOMIC DNA]</scope>
    <source>
        <strain evidence="19 20">68-887.2</strain>
    </source>
</reference>
<feature type="transmembrane region" description="Helical" evidence="17">
    <location>
        <begin position="24"/>
        <end position="47"/>
    </location>
</feature>
<evidence type="ECO:0000256" key="5">
    <source>
        <dbReference type="ARBA" id="ARBA00022801"/>
    </source>
</evidence>
<keyword evidence="11" id="KW-0961">Cell wall biogenesis/degradation</keyword>
<keyword evidence="4 17" id="KW-0812">Transmembrane</keyword>
<evidence type="ECO:0000256" key="16">
    <source>
        <dbReference type="SAM" id="MobiDB-lite"/>
    </source>
</evidence>
<keyword evidence="10" id="KW-0326">Glycosidase</keyword>
<dbReference type="InterPro" id="IPR050386">
    <property type="entry name" value="Glycosyl_hydrolase_5"/>
</dbReference>
<dbReference type="FunFam" id="3.20.20.80:FF:000033">
    <property type="entry name" value="Glucan 1,3-beta-glucosidase A"/>
    <property type="match status" value="1"/>
</dbReference>
<evidence type="ECO:0000256" key="13">
    <source>
        <dbReference type="ARBA" id="ARBA00037126"/>
    </source>
</evidence>
<dbReference type="PANTHER" id="PTHR31297">
    <property type="entry name" value="GLUCAN ENDO-1,6-BETA-GLUCOSIDASE B"/>
    <property type="match status" value="1"/>
</dbReference>
<dbReference type="Gene3D" id="3.20.20.80">
    <property type="entry name" value="Glycosidases"/>
    <property type="match status" value="1"/>
</dbReference>
<dbReference type="InParanoid" id="A0A1Y2ATI2"/>
<feature type="domain" description="Glycoside hydrolase family 5" evidence="18">
    <location>
        <begin position="206"/>
        <end position="285"/>
    </location>
</feature>
<dbReference type="SUPFAM" id="SSF51445">
    <property type="entry name" value="(Trans)glycosidases"/>
    <property type="match status" value="1"/>
</dbReference>
<dbReference type="PANTHER" id="PTHR31297:SF34">
    <property type="entry name" value="GLUCAN 1,3-BETA-GLUCOSIDASE 2"/>
    <property type="match status" value="1"/>
</dbReference>
<comment type="catalytic activity">
    <reaction evidence="12">
        <text>Successive hydrolysis of beta-D-glucose units from the non-reducing ends of (1-&gt;3)-beta-D-glucans, releasing alpha-glucose.</text>
        <dbReference type="EC" id="3.2.1.58"/>
    </reaction>
</comment>
<evidence type="ECO:0000259" key="18">
    <source>
        <dbReference type="Pfam" id="PF00150"/>
    </source>
</evidence>
<dbReference type="AlphaFoldDB" id="A0A1Y2ATI2"/>
<name>A0A1Y2ATI2_9TREE</name>
<dbReference type="InterPro" id="IPR017853">
    <property type="entry name" value="GH"/>
</dbReference>
<keyword evidence="8 17" id="KW-0472">Membrane</keyword>
<keyword evidence="7 17" id="KW-1133">Transmembrane helix</keyword>
<evidence type="ECO:0000256" key="10">
    <source>
        <dbReference type="ARBA" id="ARBA00023295"/>
    </source>
</evidence>
<protein>
    <recommendedName>
        <fullName evidence="14">glucan 1,3-beta-glucosidase</fullName>
        <ecNumber evidence="14">3.2.1.58</ecNumber>
    </recommendedName>
    <alternativeName>
        <fullName evidence="15">Exo-1,3-beta-glucanase D</fullName>
    </alternativeName>
</protein>
<evidence type="ECO:0000313" key="19">
    <source>
        <dbReference type="EMBL" id="ORY25517.1"/>
    </source>
</evidence>
<keyword evidence="5 19" id="KW-0378">Hydrolase</keyword>
<comment type="caution">
    <text evidence="19">The sequence shown here is derived from an EMBL/GenBank/DDBJ whole genome shotgun (WGS) entry which is preliminary data.</text>
</comment>
<evidence type="ECO:0000256" key="1">
    <source>
        <dbReference type="ARBA" id="ARBA00004401"/>
    </source>
</evidence>
<evidence type="ECO:0000256" key="4">
    <source>
        <dbReference type="ARBA" id="ARBA00022692"/>
    </source>
</evidence>
<evidence type="ECO:0000256" key="2">
    <source>
        <dbReference type="ARBA" id="ARBA00005641"/>
    </source>
</evidence>
<dbReference type="Pfam" id="PF00150">
    <property type="entry name" value="Cellulase"/>
    <property type="match status" value="1"/>
</dbReference>
<gene>
    <name evidence="19" type="ORF">BCR39DRAFT_566268</name>
</gene>
<dbReference type="GO" id="GO:0071555">
    <property type="term" value="P:cell wall organization"/>
    <property type="evidence" value="ECO:0007669"/>
    <property type="project" value="UniProtKB-KW"/>
</dbReference>
<keyword evidence="9" id="KW-0325">Glycoprotein</keyword>